<organism evidence="1 2">
    <name type="scientific">Acrobeloides nanus</name>
    <dbReference type="NCBI Taxonomy" id="290746"/>
    <lineage>
        <taxon>Eukaryota</taxon>
        <taxon>Metazoa</taxon>
        <taxon>Ecdysozoa</taxon>
        <taxon>Nematoda</taxon>
        <taxon>Chromadorea</taxon>
        <taxon>Rhabditida</taxon>
        <taxon>Tylenchina</taxon>
        <taxon>Cephalobomorpha</taxon>
        <taxon>Cephaloboidea</taxon>
        <taxon>Cephalobidae</taxon>
        <taxon>Acrobeloides</taxon>
    </lineage>
</organism>
<name>A0A914BUZ0_9BILA</name>
<reference evidence="2" key="1">
    <citation type="submission" date="2022-11" db="UniProtKB">
        <authorList>
            <consortium name="WormBaseParasite"/>
        </authorList>
    </citation>
    <scope>IDENTIFICATION</scope>
</reference>
<evidence type="ECO:0000313" key="1">
    <source>
        <dbReference type="Proteomes" id="UP000887540"/>
    </source>
</evidence>
<sequence>MGQHQQQNNISNSMNQSAVDCQRQLSFDDASLELQQNGNSTKETSSSVSVMRSVILVFLVEKLHFIMRSHDYG</sequence>
<protein>
    <submittedName>
        <fullName evidence="2">Uncharacterized protein</fullName>
    </submittedName>
</protein>
<dbReference type="WBParaSite" id="ACRNAN_Path_1052.g4032.t1">
    <property type="protein sequence ID" value="ACRNAN_Path_1052.g4032.t1"/>
    <property type="gene ID" value="ACRNAN_Path_1052.g4032"/>
</dbReference>
<proteinExistence type="predicted"/>
<keyword evidence="1" id="KW-1185">Reference proteome</keyword>
<dbReference type="AlphaFoldDB" id="A0A914BUZ0"/>
<accession>A0A914BUZ0</accession>
<dbReference type="Proteomes" id="UP000887540">
    <property type="component" value="Unplaced"/>
</dbReference>
<evidence type="ECO:0000313" key="2">
    <source>
        <dbReference type="WBParaSite" id="ACRNAN_Path_1052.g4032.t1"/>
    </source>
</evidence>